<evidence type="ECO:0000313" key="3">
    <source>
        <dbReference type="Proteomes" id="UP000593892"/>
    </source>
</evidence>
<dbReference type="Gene3D" id="2.60.40.4380">
    <property type="entry name" value="Translational regulator CsrA"/>
    <property type="match status" value="1"/>
</dbReference>
<sequence length="103" mass="11244">MLVMLRREADTILIGEEIEIHILECSRGHVKLGLVVPKRLAIVRGEIRQVSEQNRSAARGAGAELPALLARRLRQEMGNGRGACAPDASPVAPVSRSRPRDTE</sequence>
<feature type="region of interest" description="Disordered" evidence="1">
    <location>
        <begin position="79"/>
        <end position="103"/>
    </location>
</feature>
<organism evidence="2 3">
    <name type="scientific">Paludibaculum fermentans</name>
    <dbReference type="NCBI Taxonomy" id="1473598"/>
    <lineage>
        <taxon>Bacteria</taxon>
        <taxon>Pseudomonadati</taxon>
        <taxon>Acidobacteriota</taxon>
        <taxon>Terriglobia</taxon>
        <taxon>Bryobacterales</taxon>
        <taxon>Bryobacteraceae</taxon>
        <taxon>Paludibaculum</taxon>
    </lineage>
</organism>
<dbReference type="EMBL" id="CP063849">
    <property type="protein sequence ID" value="QOY85524.1"/>
    <property type="molecule type" value="Genomic_DNA"/>
</dbReference>
<evidence type="ECO:0000256" key="1">
    <source>
        <dbReference type="SAM" id="MobiDB-lite"/>
    </source>
</evidence>
<reference evidence="2 3" key="1">
    <citation type="submission" date="2020-10" db="EMBL/GenBank/DDBJ databases">
        <title>Complete genome sequence of Paludibaculum fermentans P105T, a facultatively anaerobic acidobacterium capable of dissimilatory Fe(III) reduction.</title>
        <authorList>
            <person name="Dedysh S.N."/>
            <person name="Beletsky A.V."/>
            <person name="Kulichevskaya I.S."/>
            <person name="Mardanov A.V."/>
            <person name="Ravin N.V."/>
        </authorList>
    </citation>
    <scope>NUCLEOTIDE SEQUENCE [LARGE SCALE GENOMIC DNA]</scope>
    <source>
        <strain evidence="2 3">P105</strain>
    </source>
</reference>
<proteinExistence type="predicted"/>
<dbReference type="GO" id="GO:0006109">
    <property type="term" value="P:regulation of carbohydrate metabolic process"/>
    <property type="evidence" value="ECO:0007669"/>
    <property type="project" value="InterPro"/>
</dbReference>
<dbReference type="SUPFAM" id="SSF117130">
    <property type="entry name" value="CsrA-like"/>
    <property type="match status" value="1"/>
</dbReference>
<dbReference type="KEGG" id="pfer:IRI77_22150"/>
<dbReference type="Pfam" id="PF02599">
    <property type="entry name" value="CsrA"/>
    <property type="match status" value="1"/>
</dbReference>
<dbReference type="GO" id="GO:0003723">
    <property type="term" value="F:RNA binding"/>
    <property type="evidence" value="ECO:0007669"/>
    <property type="project" value="InterPro"/>
</dbReference>
<dbReference type="AlphaFoldDB" id="A0A7S7SHZ9"/>
<dbReference type="Proteomes" id="UP000593892">
    <property type="component" value="Chromosome"/>
</dbReference>
<evidence type="ECO:0000313" key="2">
    <source>
        <dbReference type="EMBL" id="QOY85524.1"/>
    </source>
</evidence>
<protein>
    <submittedName>
        <fullName evidence="2">Carbon storage regulator</fullName>
    </submittedName>
</protein>
<dbReference type="InterPro" id="IPR036107">
    <property type="entry name" value="CsrA_sf"/>
</dbReference>
<dbReference type="GO" id="GO:0006402">
    <property type="term" value="P:mRNA catabolic process"/>
    <property type="evidence" value="ECO:0007669"/>
    <property type="project" value="InterPro"/>
</dbReference>
<accession>A0A7S7SHZ9</accession>
<name>A0A7S7SHZ9_PALFE</name>
<keyword evidence="3" id="KW-1185">Reference proteome</keyword>
<dbReference type="InterPro" id="IPR003751">
    <property type="entry name" value="CsrA"/>
</dbReference>
<gene>
    <name evidence="2" type="ORF">IRI77_22150</name>
</gene>